<organism evidence="2 3">
    <name type="scientific">Kwoniella heveanensis BCC8398</name>
    <dbReference type="NCBI Taxonomy" id="1296120"/>
    <lineage>
        <taxon>Eukaryota</taxon>
        <taxon>Fungi</taxon>
        <taxon>Dikarya</taxon>
        <taxon>Basidiomycota</taxon>
        <taxon>Agaricomycotina</taxon>
        <taxon>Tremellomycetes</taxon>
        <taxon>Tremellales</taxon>
        <taxon>Cryptococcaceae</taxon>
        <taxon>Kwoniella</taxon>
    </lineage>
</organism>
<evidence type="ECO:0000313" key="3">
    <source>
        <dbReference type="Proteomes" id="UP000092666"/>
    </source>
</evidence>
<evidence type="ECO:0000256" key="1">
    <source>
        <dbReference type="SAM" id="MobiDB-lite"/>
    </source>
</evidence>
<feature type="region of interest" description="Disordered" evidence="1">
    <location>
        <begin position="55"/>
        <end position="93"/>
    </location>
</feature>
<keyword evidence="3" id="KW-1185">Reference proteome</keyword>
<reference evidence="3" key="2">
    <citation type="submission" date="2013-12" db="EMBL/GenBank/DDBJ databases">
        <title>Evolution of pathogenesis and genome organization in the Tremellales.</title>
        <authorList>
            <person name="Cuomo C."/>
            <person name="Litvintseva A."/>
            <person name="Heitman J."/>
            <person name="Chen Y."/>
            <person name="Sun S."/>
            <person name="Springer D."/>
            <person name="Dromer F."/>
            <person name="Young S."/>
            <person name="Zeng Q."/>
            <person name="Chapman S."/>
            <person name="Gujja S."/>
            <person name="Saif S."/>
            <person name="Birren B."/>
        </authorList>
    </citation>
    <scope>NUCLEOTIDE SEQUENCE [LARGE SCALE GENOMIC DNA]</scope>
    <source>
        <strain evidence="3">BCC8398</strain>
    </source>
</reference>
<protein>
    <submittedName>
        <fullName evidence="2">Uncharacterized protein</fullName>
    </submittedName>
</protein>
<accession>A0A1B9GL78</accession>
<dbReference type="Proteomes" id="UP000092666">
    <property type="component" value="Unassembled WGS sequence"/>
</dbReference>
<proteinExistence type="predicted"/>
<sequence>MVVTTSDATLVVQYTKDKALKVSKPVRHGIESSCVLPELLAAVVLEKVKGFASESTNGELWPMPGDVPDDPESLPATDPQTNTVPSTRPVAVH</sequence>
<name>A0A1B9GL78_9TREE</name>
<reference evidence="2 3" key="1">
    <citation type="submission" date="2013-07" db="EMBL/GenBank/DDBJ databases">
        <title>The Genome Sequence of Cryptococcus heveanensis BCC8398.</title>
        <authorList>
            <consortium name="The Broad Institute Genome Sequencing Platform"/>
            <person name="Cuomo C."/>
            <person name="Litvintseva A."/>
            <person name="Chen Y."/>
            <person name="Heitman J."/>
            <person name="Sun S."/>
            <person name="Springer D."/>
            <person name="Dromer F."/>
            <person name="Young S.K."/>
            <person name="Zeng Q."/>
            <person name="Gargeya S."/>
            <person name="Fitzgerald M."/>
            <person name="Abouelleil A."/>
            <person name="Alvarado L."/>
            <person name="Berlin A.M."/>
            <person name="Chapman S.B."/>
            <person name="Dewar J."/>
            <person name="Goldberg J."/>
            <person name="Griggs A."/>
            <person name="Gujja S."/>
            <person name="Hansen M."/>
            <person name="Howarth C."/>
            <person name="Imamovic A."/>
            <person name="Larimer J."/>
            <person name="McCowan C."/>
            <person name="Murphy C."/>
            <person name="Pearson M."/>
            <person name="Priest M."/>
            <person name="Roberts A."/>
            <person name="Saif S."/>
            <person name="Shea T."/>
            <person name="Sykes S."/>
            <person name="Wortman J."/>
            <person name="Nusbaum C."/>
            <person name="Birren B."/>
        </authorList>
    </citation>
    <scope>NUCLEOTIDE SEQUENCE [LARGE SCALE GENOMIC DNA]</scope>
    <source>
        <strain evidence="2 3">BCC8398</strain>
    </source>
</reference>
<dbReference type="AlphaFoldDB" id="A0A1B9GL78"/>
<dbReference type="EMBL" id="KV700131">
    <property type="protein sequence ID" value="OCF31757.1"/>
    <property type="molecule type" value="Genomic_DNA"/>
</dbReference>
<gene>
    <name evidence="2" type="ORF">I316_06564</name>
</gene>
<evidence type="ECO:0000313" key="2">
    <source>
        <dbReference type="EMBL" id="OCF31757.1"/>
    </source>
</evidence>